<dbReference type="AlphaFoldDB" id="A0CFB2"/>
<dbReference type="Gene3D" id="3.30.1520.10">
    <property type="entry name" value="Phox-like domain"/>
    <property type="match status" value="1"/>
</dbReference>
<evidence type="ECO:0000259" key="1">
    <source>
        <dbReference type="PROSITE" id="PS50195"/>
    </source>
</evidence>
<dbReference type="CDD" id="cd06093">
    <property type="entry name" value="PX_domain"/>
    <property type="match status" value="1"/>
</dbReference>
<dbReference type="InParanoid" id="A0CFB2"/>
<dbReference type="EMBL" id="CT868069">
    <property type="protein sequence ID" value="CAK69479.1"/>
    <property type="molecule type" value="Genomic_DNA"/>
</dbReference>
<evidence type="ECO:0000313" key="3">
    <source>
        <dbReference type="Proteomes" id="UP000000600"/>
    </source>
</evidence>
<dbReference type="HOGENOM" id="CLU_2008335_0_0_1"/>
<dbReference type="KEGG" id="ptm:GSPATT00037918001"/>
<dbReference type="RefSeq" id="XP_001436876.1">
    <property type="nucleotide sequence ID" value="XM_001436839.1"/>
</dbReference>
<dbReference type="InterPro" id="IPR001683">
    <property type="entry name" value="PX_dom"/>
</dbReference>
<dbReference type="OrthoDB" id="303031at2759"/>
<dbReference type="Proteomes" id="UP000000600">
    <property type="component" value="Unassembled WGS sequence"/>
</dbReference>
<dbReference type="Pfam" id="PF00787">
    <property type="entry name" value="PX"/>
    <property type="match status" value="1"/>
</dbReference>
<dbReference type="PROSITE" id="PS50195">
    <property type="entry name" value="PX"/>
    <property type="match status" value="1"/>
</dbReference>
<dbReference type="GeneID" id="5022661"/>
<sequence>MYSISIQNFFFNNSKVEYIVKQVFSILIRFEGQDETFLSKYRYSQLRTLDDQLGKTKVDKPKFPKRSLFVKTNQNLSRVQDRQIKLNKYFEQLCMISSTMGCCIIQEFIRDAKRNIFVTEIARN</sequence>
<dbReference type="InterPro" id="IPR036871">
    <property type="entry name" value="PX_dom_sf"/>
</dbReference>
<reference evidence="2 3" key="1">
    <citation type="journal article" date="2006" name="Nature">
        <title>Global trends of whole-genome duplications revealed by the ciliate Paramecium tetraurelia.</title>
        <authorList>
            <consortium name="Genoscope"/>
            <person name="Aury J.-M."/>
            <person name="Jaillon O."/>
            <person name="Duret L."/>
            <person name="Noel B."/>
            <person name="Jubin C."/>
            <person name="Porcel B.M."/>
            <person name="Segurens B."/>
            <person name="Daubin V."/>
            <person name="Anthouard V."/>
            <person name="Aiach N."/>
            <person name="Arnaiz O."/>
            <person name="Billaut A."/>
            <person name="Beisson J."/>
            <person name="Blanc I."/>
            <person name="Bouhouche K."/>
            <person name="Camara F."/>
            <person name="Duharcourt S."/>
            <person name="Guigo R."/>
            <person name="Gogendeau D."/>
            <person name="Katinka M."/>
            <person name="Keller A.-M."/>
            <person name="Kissmehl R."/>
            <person name="Klotz C."/>
            <person name="Koll F."/>
            <person name="Le Moue A."/>
            <person name="Lepere C."/>
            <person name="Malinsky S."/>
            <person name="Nowacki M."/>
            <person name="Nowak J.K."/>
            <person name="Plattner H."/>
            <person name="Poulain J."/>
            <person name="Ruiz F."/>
            <person name="Serrano V."/>
            <person name="Zagulski M."/>
            <person name="Dessen P."/>
            <person name="Betermier M."/>
            <person name="Weissenbach J."/>
            <person name="Scarpelli C."/>
            <person name="Schachter V."/>
            <person name="Sperling L."/>
            <person name="Meyer E."/>
            <person name="Cohen J."/>
            <person name="Wincker P."/>
        </authorList>
    </citation>
    <scope>NUCLEOTIDE SEQUENCE [LARGE SCALE GENOMIC DNA]</scope>
    <source>
        <strain evidence="2 3">Stock d4-2</strain>
    </source>
</reference>
<keyword evidence="3" id="KW-1185">Reference proteome</keyword>
<organism evidence="2 3">
    <name type="scientific">Paramecium tetraurelia</name>
    <dbReference type="NCBI Taxonomy" id="5888"/>
    <lineage>
        <taxon>Eukaryota</taxon>
        <taxon>Sar</taxon>
        <taxon>Alveolata</taxon>
        <taxon>Ciliophora</taxon>
        <taxon>Intramacronucleata</taxon>
        <taxon>Oligohymenophorea</taxon>
        <taxon>Peniculida</taxon>
        <taxon>Parameciidae</taxon>
        <taxon>Paramecium</taxon>
    </lineage>
</organism>
<protein>
    <recommendedName>
        <fullName evidence="1">PX domain-containing protein</fullName>
    </recommendedName>
</protein>
<proteinExistence type="predicted"/>
<gene>
    <name evidence="2" type="ORF">GSPATT00037918001</name>
</gene>
<name>A0CFB2_PARTE</name>
<dbReference type="OMA" id="KYFEQLC"/>
<accession>A0CFB2</accession>
<dbReference type="SUPFAM" id="SSF64268">
    <property type="entry name" value="PX domain"/>
    <property type="match status" value="1"/>
</dbReference>
<dbReference type="GO" id="GO:0035091">
    <property type="term" value="F:phosphatidylinositol binding"/>
    <property type="evidence" value="ECO:0007669"/>
    <property type="project" value="InterPro"/>
</dbReference>
<evidence type="ECO:0000313" key="2">
    <source>
        <dbReference type="EMBL" id="CAK69479.1"/>
    </source>
</evidence>
<feature type="domain" description="PX" evidence="1">
    <location>
        <begin position="1"/>
        <end position="124"/>
    </location>
</feature>